<evidence type="ECO:0000256" key="2">
    <source>
        <dbReference type="ARBA" id="ARBA00023235"/>
    </source>
</evidence>
<protein>
    <submittedName>
        <fullName evidence="4">Ribose 5-phosphate isomerase B</fullName>
    </submittedName>
</protein>
<sequence>MRVAVGSDHRGFRLKERLLTYLCAHGHKVMDLGTDSEESTNYPDFAFRVAEAVIKHQAQRGILICGTGIGMSIAANRVPGIRAALCCDMSMARLSRLHNNANVLCLGGDMVTEPMAKRIVSVWLRTGFLRGRHRRRLEMIDKKGV</sequence>
<dbReference type="PANTHER" id="PTHR30345">
    <property type="entry name" value="RIBOSE-5-PHOSPHATE ISOMERASE B"/>
    <property type="match status" value="1"/>
</dbReference>
<dbReference type="EMBL" id="NOZP01000005">
    <property type="protein sequence ID" value="OYD17406.1"/>
    <property type="molecule type" value="Genomic_DNA"/>
</dbReference>
<feature type="active site" description="Proton acceptor" evidence="3">
    <location>
        <position position="65"/>
    </location>
</feature>
<dbReference type="GO" id="GO:0009052">
    <property type="term" value="P:pentose-phosphate shunt, non-oxidative branch"/>
    <property type="evidence" value="ECO:0007669"/>
    <property type="project" value="TreeGrafter"/>
</dbReference>
<dbReference type="PIRSF" id="PIRSF005384">
    <property type="entry name" value="RpiB_LacA_B"/>
    <property type="match status" value="1"/>
</dbReference>
<dbReference type="Proteomes" id="UP000215559">
    <property type="component" value="Unassembled WGS sequence"/>
</dbReference>
<dbReference type="Pfam" id="PF02502">
    <property type="entry name" value="LacAB_rpiB"/>
    <property type="match status" value="1"/>
</dbReference>
<evidence type="ECO:0000313" key="5">
    <source>
        <dbReference type="Proteomes" id="UP000215559"/>
    </source>
</evidence>
<evidence type="ECO:0000256" key="3">
    <source>
        <dbReference type="PIRSR" id="PIRSR005384-1"/>
    </source>
</evidence>
<dbReference type="GO" id="GO:0019316">
    <property type="term" value="P:D-allose catabolic process"/>
    <property type="evidence" value="ECO:0007669"/>
    <property type="project" value="TreeGrafter"/>
</dbReference>
<proteinExistence type="inferred from homology"/>
<dbReference type="NCBIfam" id="TIGR00689">
    <property type="entry name" value="rpiB_lacA_lacB"/>
    <property type="match status" value="1"/>
</dbReference>
<gene>
    <name evidence="4" type="primary">rpiB</name>
    <name evidence="4" type="ORF">CH330_00240</name>
</gene>
<dbReference type="PANTHER" id="PTHR30345:SF0">
    <property type="entry name" value="DNA DAMAGE-REPAIR_TOLERATION PROTEIN DRT102"/>
    <property type="match status" value="1"/>
</dbReference>
<name>A0A235BYY2_UNCW3</name>
<reference evidence="4 5" key="1">
    <citation type="submission" date="2017-07" db="EMBL/GenBank/DDBJ databases">
        <title>Recovery of genomes from metagenomes via a dereplication, aggregation, and scoring strategy.</title>
        <authorList>
            <person name="Sieber C.M."/>
            <person name="Probst A.J."/>
            <person name="Sharrar A."/>
            <person name="Thomas B.C."/>
            <person name="Hess M."/>
            <person name="Tringe S.G."/>
            <person name="Banfield J.F."/>
        </authorList>
    </citation>
    <scope>NUCLEOTIDE SEQUENCE [LARGE SCALE GENOMIC DNA]</scope>
    <source>
        <strain evidence="4">JGI_Cruoil_03_51_56</strain>
    </source>
</reference>
<dbReference type="InterPro" id="IPR004785">
    <property type="entry name" value="RpiB"/>
</dbReference>
<feature type="active site" description="Proton donor" evidence="3">
    <location>
        <position position="98"/>
    </location>
</feature>
<dbReference type="InterPro" id="IPR003500">
    <property type="entry name" value="RpiB_LacA_LacB"/>
</dbReference>
<comment type="caution">
    <text evidence="4">The sequence shown here is derived from an EMBL/GenBank/DDBJ whole genome shotgun (WGS) entry which is preliminary data.</text>
</comment>
<dbReference type="NCBIfam" id="NF004051">
    <property type="entry name" value="PRK05571.1"/>
    <property type="match status" value="1"/>
</dbReference>
<accession>A0A235BYY2</accession>
<dbReference type="GO" id="GO:0004751">
    <property type="term" value="F:ribose-5-phosphate isomerase activity"/>
    <property type="evidence" value="ECO:0007669"/>
    <property type="project" value="TreeGrafter"/>
</dbReference>
<organism evidence="4 5">
    <name type="scientific">candidate division WOR-3 bacterium JGI_Cruoil_03_51_56</name>
    <dbReference type="NCBI Taxonomy" id="1973747"/>
    <lineage>
        <taxon>Bacteria</taxon>
        <taxon>Bacteria division WOR-3</taxon>
    </lineage>
</organism>
<dbReference type="Gene3D" id="3.40.1400.10">
    <property type="entry name" value="Sugar-phosphate isomerase, RpiB/LacA/LacB"/>
    <property type="match status" value="1"/>
</dbReference>
<dbReference type="NCBIfam" id="TIGR01120">
    <property type="entry name" value="rpiB"/>
    <property type="match status" value="1"/>
</dbReference>
<comment type="similarity">
    <text evidence="1">Belongs to the LacAB/RpiB family.</text>
</comment>
<evidence type="ECO:0000313" key="4">
    <source>
        <dbReference type="EMBL" id="OYD17406.1"/>
    </source>
</evidence>
<dbReference type="InterPro" id="IPR036569">
    <property type="entry name" value="RpiB_LacA_LacB_sf"/>
</dbReference>
<dbReference type="AlphaFoldDB" id="A0A235BYY2"/>
<evidence type="ECO:0000256" key="1">
    <source>
        <dbReference type="ARBA" id="ARBA00008754"/>
    </source>
</evidence>
<keyword evidence="2 4" id="KW-0413">Isomerase</keyword>
<dbReference type="SUPFAM" id="SSF89623">
    <property type="entry name" value="Ribose/Galactose isomerase RpiB/AlsB"/>
    <property type="match status" value="1"/>
</dbReference>